<organism evidence="9 10">
    <name type="scientific">Eleutherodactylus coqui</name>
    <name type="common">Puerto Rican coqui</name>
    <dbReference type="NCBI Taxonomy" id="57060"/>
    <lineage>
        <taxon>Eukaryota</taxon>
        <taxon>Metazoa</taxon>
        <taxon>Chordata</taxon>
        <taxon>Craniata</taxon>
        <taxon>Vertebrata</taxon>
        <taxon>Euteleostomi</taxon>
        <taxon>Amphibia</taxon>
        <taxon>Batrachia</taxon>
        <taxon>Anura</taxon>
        <taxon>Neobatrachia</taxon>
        <taxon>Hyloidea</taxon>
        <taxon>Eleutherodactylidae</taxon>
        <taxon>Eleutherodactylinae</taxon>
        <taxon>Eleutherodactylus</taxon>
        <taxon>Eleutherodactylus</taxon>
    </lineage>
</organism>
<evidence type="ECO:0000256" key="6">
    <source>
        <dbReference type="ARBA" id="ARBA00024871"/>
    </source>
</evidence>
<name>A0A8J6EE07_ELECQ</name>
<comment type="pathway">
    <text evidence="2 7">Amino-acid degradation; L-valine degradation.</text>
</comment>
<comment type="subcellular location">
    <subcellularLocation>
        <location evidence="7">Mitochondrion</location>
    </subcellularLocation>
</comment>
<reference evidence="9" key="1">
    <citation type="thesis" date="2020" institute="ProQuest LLC" country="789 East Eisenhower Parkway, Ann Arbor, MI, USA">
        <title>Comparative Genomics and Chromosome Evolution.</title>
        <authorList>
            <person name="Mudd A.B."/>
        </authorList>
    </citation>
    <scope>NUCLEOTIDE SEQUENCE</scope>
    <source>
        <strain evidence="9">HN-11 Male</strain>
        <tissue evidence="9">Kidney and liver</tissue>
    </source>
</reference>
<evidence type="ECO:0000256" key="1">
    <source>
        <dbReference type="ARBA" id="ARBA00001709"/>
    </source>
</evidence>
<comment type="catalytic activity">
    <reaction evidence="1 7">
        <text>3-hydroxy-2-methylpropanoyl-CoA + H2O = 3-hydroxy-2-methylpropanoate + CoA + H(+)</text>
        <dbReference type="Rhea" id="RHEA:20888"/>
        <dbReference type="ChEBI" id="CHEBI:11805"/>
        <dbReference type="ChEBI" id="CHEBI:15377"/>
        <dbReference type="ChEBI" id="CHEBI:15378"/>
        <dbReference type="ChEBI" id="CHEBI:57287"/>
        <dbReference type="ChEBI" id="CHEBI:57340"/>
        <dbReference type="EC" id="3.1.2.4"/>
    </reaction>
</comment>
<keyword evidence="10" id="KW-1185">Reference proteome</keyword>
<evidence type="ECO:0000256" key="3">
    <source>
        <dbReference type="ARBA" id="ARBA00005254"/>
    </source>
</evidence>
<dbReference type="SUPFAM" id="SSF52096">
    <property type="entry name" value="ClpP/crotonase"/>
    <property type="match status" value="1"/>
</dbReference>
<feature type="domain" description="Enoyl-CoA hydratase/isomerase" evidence="8">
    <location>
        <begin position="28"/>
        <end position="231"/>
    </location>
</feature>
<comment type="similarity">
    <text evidence="3 7">Belongs to the enoyl-CoA hydratase/isomerase family.</text>
</comment>
<dbReference type="EMBL" id="WNTK01001405">
    <property type="protein sequence ID" value="KAG9467413.1"/>
    <property type="molecule type" value="Genomic_DNA"/>
</dbReference>
<evidence type="ECO:0000256" key="2">
    <source>
        <dbReference type="ARBA" id="ARBA00005109"/>
    </source>
</evidence>
<comment type="caution">
    <text evidence="9">The sequence shown here is derived from an EMBL/GenBank/DDBJ whole genome shotgun (WGS) entry which is preliminary data.</text>
</comment>
<keyword evidence="4" id="KW-0101">Branched-chain amino acid catabolism</keyword>
<comment type="function">
    <text evidence="6">Hydrolyzes 3-hydroxyisobutyryl-CoA (HIBYL-CoA), a saline catabolite. Has high activity toward isobutyryl-CoA. Could be an isobutyryl-CoA dehydrogenase that functions in valine catabolism. Also hydrolyzes 3-hydroxypropanoyl-CoA.</text>
</comment>
<dbReference type="InterPro" id="IPR032259">
    <property type="entry name" value="HIBYL-CoA-H"/>
</dbReference>
<protein>
    <recommendedName>
        <fullName evidence="7">3-hydroxyisobutyryl-CoA hydrolase</fullName>
        <shortName evidence="7">HIB-CoA hydrolase</shortName>
        <shortName evidence="7">HIBYL-CoA-H</shortName>
        <ecNumber evidence="7">3.1.2.4</ecNumber>
    </recommendedName>
    <alternativeName>
        <fullName evidence="7">3-hydroxyisobutyryl-coenzyme A hydrolase</fullName>
    </alternativeName>
</protein>
<dbReference type="GO" id="GO:0005739">
    <property type="term" value="C:mitochondrion"/>
    <property type="evidence" value="ECO:0007669"/>
    <property type="project" value="UniProtKB-SubCell"/>
</dbReference>
<keyword evidence="5 7" id="KW-0378">Hydrolase</keyword>
<evidence type="ECO:0000313" key="9">
    <source>
        <dbReference type="EMBL" id="KAG9467413.1"/>
    </source>
</evidence>
<evidence type="ECO:0000259" key="8">
    <source>
        <dbReference type="Pfam" id="PF16113"/>
    </source>
</evidence>
<evidence type="ECO:0000313" key="10">
    <source>
        <dbReference type="Proteomes" id="UP000770717"/>
    </source>
</evidence>
<dbReference type="Proteomes" id="UP000770717">
    <property type="component" value="Unassembled WGS sequence"/>
</dbReference>
<sequence>MSQSQPLSDVIRRLPQCHRRPSGRRGPGLFPDVGGGYFLPRLPGQIGLFLALTGFRLKGRDVQKAGIATHFVESQKIPSLEKDLFTLKSPSKDDITDVLDTYHKESAANDNQPFILAEHLDKINSLFSANSVEEILENLKKDDSPFAHQQLKTILKMSPTSLKVTFRQLKSGSSLTLQEVLTMEYRLSQASMKGHDFYEGVRAVVIDKDQNPKWKPERIKDVTEEYLDSCFASLGSRDLILSSK</sequence>
<dbReference type="GO" id="GO:0006574">
    <property type="term" value="P:L-valine catabolic process"/>
    <property type="evidence" value="ECO:0007669"/>
    <property type="project" value="UniProtKB-UniRule"/>
</dbReference>
<dbReference type="PANTHER" id="PTHR43176">
    <property type="entry name" value="3-HYDROXYISOBUTYRYL-COA HYDROLASE-RELATED"/>
    <property type="match status" value="1"/>
</dbReference>
<dbReference type="EC" id="3.1.2.4" evidence="7"/>
<gene>
    <name evidence="9" type="ORF">GDO78_014990</name>
</gene>
<dbReference type="InterPro" id="IPR029045">
    <property type="entry name" value="ClpP/crotonase-like_dom_sf"/>
</dbReference>
<dbReference type="InterPro" id="IPR045004">
    <property type="entry name" value="ECH_dom"/>
</dbReference>
<evidence type="ECO:0000256" key="7">
    <source>
        <dbReference type="RuleBase" id="RU369070"/>
    </source>
</evidence>
<dbReference type="OrthoDB" id="1737613at2759"/>
<accession>A0A8J6EE07</accession>
<dbReference type="AlphaFoldDB" id="A0A8J6EE07"/>
<keyword evidence="7" id="KW-0496">Mitochondrion</keyword>
<dbReference type="Gene3D" id="3.90.226.10">
    <property type="entry name" value="2-enoyl-CoA Hydratase, Chain A, domain 1"/>
    <property type="match status" value="1"/>
</dbReference>
<dbReference type="PANTHER" id="PTHR43176:SF3">
    <property type="entry name" value="3-HYDROXYISOBUTYRYL-COA HYDROLASE, MITOCHONDRIAL"/>
    <property type="match status" value="1"/>
</dbReference>
<dbReference type="UniPathway" id="UPA00362"/>
<evidence type="ECO:0000256" key="4">
    <source>
        <dbReference type="ARBA" id="ARBA00022456"/>
    </source>
</evidence>
<proteinExistence type="inferred from homology"/>
<evidence type="ECO:0000256" key="5">
    <source>
        <dbReference type="ARBA" id="ARBA00022801"/>
    </source>
</evidence>
<dbReference type="Pfam" id="PF16113">
    <property type="entry name" value="ECH_2"/>
    <property type="match status" value="1"/>
</dbReference>
<dbReference type="GO" id="GO:0003860">
    <property type="term" value="F:3-hydroxyisobutyryl-CoA hydrolase activity"/>
    <property type="evidence" value="ECO:0007669"/>
    <property type="project" value="UniProtKB-UniRule"/>
</dbReference>